<dbReference type="Gene3D" id="3.30.70.100">
    <property type="match status" value="1"/>
</dbReference>
<dbReference type="RefSeq" id="WP_095987972.1">
    <property type="nucleotide sequence ID" value="NZ_CP022098.1"/>
</dbReference>
<feature type="domain" description="ABM" evidence="1">
    <location>
        <begin position="4"/>
        <end position="68"/>
    </location>
</feature>
<dbReference type="SUPFAM" id="SSF54909">
    <property type="entry name" value="Dimeric alpha+beta barrel"/>
    <property type="match status" value="1"/>
</dbReference>
<dbReference type="InterPro" id="IPR011008">
    <property type="entry name" value="Dimeric_a/b-barrel"/>
</dbReference>
<dbReference type="EMBL" id="CP022098">
    <property type="protein sequence ID" value="ATB40032.1"/>
    <property type="molecule type" value="Genomic_DNA"/>
</dbReference>
<dbReference type="Pfam" id="PF03992">
    <property type="entry name" value="ABM"/>
    <property type="match status" value="1"/>
</dbReference>
<name>A0A250J990_9BACT</name>
<gene>
    <name evidence="2" type="ORF">CYFUS_005480</name>
</gene>
<sequence length="113" mass="12647">MSLLVLCEFRARTDGEAEFLRVARALASAAATEPGTLRYQWFVTQRPGHYSIIEEYVDADAAETHNNHVDSLLRELFAVADLVSVSFYGELNQYLREWISGREGIAINVPLSG</sequence>
<evidence type="ECO:0000313" key="2">
    <source>
        <dbReference type="EMBL" id="ATB40032.1"/>
    </source>
</evidence>
<dbReference type="InterPro" id="IPR007138">
    <property type="entry name" value="ABM_dom"/>
</dbReference>
<proteinExistence type="predicted"/>
<reference evidence="2 3" key="1">
    <citation type="submission" date="2017-06" db="EMBL/GenBank/DDBJ databases">
        <title>Sequencing and comparative analysis of myxobacterial genomes.</title>
        <authorList>
            <person name="Rupp O."/>
            <person name="Goesmann A."/>
            <person name="Sogaard-Andersen L."/>
        </authorList>
    </citation>
    <scope>NUCLEOTIDE SEQUENCE [LARGE SCALE GENOMIC DNA]</scope>
    <source>
        <strain evidence="2 3">DSM 52655</strain>
    </source>
</reference>
<dbReference type="KEGG" id="cfus:CYFUS_005480"/>
<accession>A0A250J990</accession>
<dbReference type="Proteomes" id="UP000217257">
    <property type="component" value="Chromosome"/>
</dbReference>
<evidence type="ECO:0000259" key="1">
    <source>
        <dbReference type="Pfam" id="PF03992"/>
    </source>
</evidence>
<evidence type="ECO:0000313" key="3">
    <source>
        <dbReference type="Proteomes" id="UP000217257"/>
    </source>
</evidence>
<dbReference type="AlphaFoldDB" id="A0A250J990"/>
<protein>
    <recommendedName>
        <fullName evidence="1">ABM domain-containing protein</fullName>
    </recommendedName>
</protein>
<organism evidence="2 3">
    <name type="scientific">Cystobacter fuscus</name>
    <dbReference type="NCBI Taxonomy" id="43"/>
    <lineage>
        <taxon>Bacteria</taxon>
        <taxon>Pseudomonadati</taxon>
        <taxon>Myxococcota</taxon>
        <taxon>Myxococcia</taxon>
        <taxon>Myxococcales</taxon>
        <taxon>Cystobacterineae</taxon>
        <taxon>Archangiaceae</taxon>
        <taxon>Cystobacter</taxon>
    </lineage>
</organism>